<gene>
    <name evidence="1" type="ORF">EDD58_10938</name>
</gene>
<accession>A0A4V2UUT6</accession>
<keyword evidence="2" id="KW-1185">Reference proteome</keyword>
<name>A0A4V2UUT6_9BACL</name>
<evidence type="ECO:0000313" key="2">
    <source>
        <dbReference type="Proteomes" id="UP000294937"/>
    </source>
</evidence>
<evidence type="ECO:0000313" key="1">
    <source>
        <dbReference type="EMBL" id="TCS93097.1"/>
    </source>
</evidence>
<dbReference type="RefSeq" id="WP_131926198.1">
    <property type="nucleotide sequence ID" value="NZ_SMAG01000009.1"/>
</dbReference>
<organism evidence="1 2">
    <name type="scientific">Hazenella coriacea</name>
    <dbReference type="NCBI Taxonomy" id="1179467"/>
    <lineage>
        <taxon>Bacteria</taxon>
        <taxon>Bacillati</taxon>
        <taxon>Bacillota</taxon>
        <taxon>Bacilli</taxon>
        <taxon>Bacillales</taxon>
        <taxon>Thermoactinomycetaceae</taxon>
        <taxon>Hazenella</taxon>
    </lineage>
</organism>
<reference evidence="1 2" key="1">
    <citation type="submission" date="2019-03" db="EMBL/GenBank/DDBJ databases">
        <title>Genomic Encyclopedia of Type Strains, Phase IV (KMG-IV): sequencing the most valuable type-strain genomes for metagenomic binning, comparative biology and taxonomic classification.</title>
        <authorList>
            <person name="Goeker M."/>
        </authorList>
    </citation>
    <scope>NUCLEOTIDE SEQUENCE [LARGE SCALE GENOMIC DNA]</scope>
    <source>
        <strain evidence="1 2">DSM 45707</strain>
    </source>
</reference>
<dbReference type="Proteomes" id="UP000294937">
    <property type="component" value="Unassembled WGS sequence"/>
</dbReference>
<comment type="caution">
    <text evidence="1">The sequence shown here is derived from an EMBL/GenBank/DDBJ whole genome shotgun (WGS) entry which is preliminary data.</text>
</comment>
<proteinExistence type="predicted"/>
<dbReference type="EMBL" id="SMAG01000009">
    <property type="protein sequence ID" value="TCS93097.1"/>
    <property type="molecule type" value="Genomic_DNA"/>
</dbReference>
<protein>
    <submittedName>
        <fullName evidence="1">Uncharacterized protein</fullName>
    </submittedName>
</protein>
<dbReference type="AlphaFoldDB" id="A0A4V2UUT6"/>
<dbReference type="OrthoDB" id="2988973at2"/>
<sequence length="102" mass="11807">MSKDSFYQDLVKKINQTLGRKAVSVEQIKSLMKEAKRVRKTQGTMGLLSFASQIPYRLFSPQEVEKLKQSPYWGEFSSKLIDLLVYEGVITPTEARMLKRYV</sequence>